<dbReference type="InterPro" id="IPR018990">
    <property type="entry name" value="Prot_inh_I42_chagasin"/>
</dbReference>
<evidence type="ECO:0000256" key="1">
    <source>
        <dbReference type="ARBA" id="ARBA00022690"/>
    </source>
</evidence>
<dbReference type="Proteomes" id="UP001150062">
    <property type="component" value="Unassembled WGS sequence"/>
</dbReference>
<protein>
    <submittedName>
        <fullName evidence="4">Inhibitor of cysteine peptidase</fullName>
    </submittedName>
</protein>
<gene>
    <name evidence="4" type="ORF">M0813_04122</name>
</gene>
<keyword evidence="1" id="KW-0646">Protease inhibitor</keyword>
<dbReference type="InterPro" id="IPR052781">
    <property type="entry name" value="Cys_protease_inhibitor_I42"/>
</dbReference>
<proteinExistence type="predicted"/>
<dbReference type="Pfam" id="PF09394">
    <property type="entry name" value="Inhibitor_I42"/>
    <property type="match status" value="1"/>
</dbReference>
<dbReference type="Gene3D" id="2.60.40.2020">
    <property type="match status" value="1"/>
</dbReference>
<accession>A0ABQ8XQE5</accession>
<evidence type="ECO:0000256" key="2">
    <source>
        <dbReference type="ARBA" id="ARBA00022704"/>
    </source>
</evidence>
<keyword evidence="2" id="KW-0789">Thiol protease inhibitor</keyword>
<feature type="domain" description="Proteinase inhibitor I42 chagasin" evidence="3">
    <location>
        <begin position="56"/>
        <end position="141"/>
    </location>
</feature>
<reference evidence="4" key="1">
    <citation type="submission" date="2022-08" db="EMBL/GenBank/DDBJ databases">
        <title>Novel sulfate-reducing endosymbionts in the free-living metamonad Anaeramoeba.</title>
        <authorList>
            <person name="Jerlstrom-Hultqvist J."/>
            <person name="Cepicka I."/>
            <person name="Gallot-Lavallee L."/>
            <person name="Salas-Leiva D."/>
            <person name="Curtis B.A."/>
            <person name="Zahonova K."/>
            <person name="Pipaliya S."/>
            <person name="Dacks J."/>
            <person name="Roger A.J."/>
        </authorList>
    </citation>
    <scope>NUCLEOTIDE SEQUENCE</scope>
    <source>
        <strain evidence="4">Schooner1</strain>
    </source>
</reference>
<dbReference type="PANTHER" id="PTHR36530:SF1">
    <property type="entry name" value="AMOEBIASIN-1"/>
    <property type="match status" value="1"/>
</dbReference>
<comment type="caution">
    <text evidence="4">The sequence shown here is derived from an EMBL/GenBank/DDBJ whole genome shotgun (WGS) entry which is preliminary data.</text>
</comment>
<evidence type="ECO:0000259" key="3">
    <source>
        <dbReference type="Pfam" id="PF09394"/>
    </source>
</evidence>
<organism evidence="4 5">
    <name type="scientific">Anaeramoeba flamelloides</name>
    <dbReference type="NCBI Taxonomy" id="1746091"/>
    <lineage>
        <taxon>Eukaryota</taxon>
        <taxon>Metamonada</taxon>
        <taxon>Anaeramoebidae</taxon>
        <taxon>Anaeramoeba</taxon>
    </lineage>
</organism>
<sequence length="144" mass="16340">MSQYKRVAKKKMLQESISSVSSSTQKKNLYQEKNIFGIIFSFFEPNNIFTMTTIKLAINEENVIERDSNPTTGARWTFVIEDESIVSIPTNEYIRPQSGMMGQSGKQKLVLKGLKAGQTTVTLNYGRSFETTPWNTETLTIIVE</sequence>
<dbReference type="SUPFAM" id="SSF141066">
    <property type="entry name" value="ICP-like"/>
    <property type="match status" value="1"/>
</dbReference>
<evidence type="ECO:0000313" key="4">
    <source>
        <dbReference type="EMBL" id="KAJ6234319.1"/>
    </source>
</evidence>
<evidence type="ECO:0000313" key="5">
    <source>
        <dbReference type="Proteomes" id="UP001150062"/>
    </source>
</evidence>
<dbReference type="InterPro" id="IPR036331">
    <property type="entry name" value="Chagasin-like_sf"/>
</dbReference>
<dbReference type="PANTHER" id="PTHR36530">
    <property type="entry name" value="INHIBITOR OF CYSTEINE PEPTIDASE"/>
    <property type="match status" value="1"/>
</dbReference>
<dbReference type="EMBL" id="JAOAOG010000271">
    <property type="protein sequence ID" value="KAJ6234319.1"/>
    <property type="molecule type" value="Genomic_DNA"/>
</dbReference>
<keyword evidence="5" id="KW-1185">Reference proteome</keyword>
<name>A0ABQ8XQE5_9EUKA</name>